<dbReference type="CDD" id="cd01300">
    <property type="entry name" value="YtcJ_like"/>
    <property type="match status" value="1"/>
</dbReference>
<dbReference type="Proteomes" id="UP000886724">
    <property type="component" value="Unassembled WGS sequence"/>
</dbReference>
<dbReference type="SUPFAM" id="SSF51338">
    <property type="entry name" value="Composite domain of metallo-dependent hydrolases"/>
    <property type="match status" value="1"/>
</dbReference>
<dbReference type="GO" id="GO:0016810">
    <property type="term" value="F:hydrolase activity, acting on carbon-nitrogen (but not peptide) bonds"/>
    <property type="evidence" value="ECO:0007669"/>
    <property type="project" value="InterPro"/>
</dbReference>
<dbReference type="EMBL" id="DXET01000135">
    <property type="protein sequence ID" value="HIX81500.1"/>
    <property type="molecule type" value="Genomic_DNA"/>
</dbReference>
<sequence length="536" mass="61035">MQKIYFNGDIITMNDINETVPAILIEDDSIIFTGELSKAIKIANEDVEMVDLEGKTMLPGFIDSHSHFTGVANSLGQCDLKDAKSFMQIKEKIIDFIKINKIKENDWVCAFNYDHNNLQEHCHPDRFFLDTISTKHPIILIHVSSHMGVVNTLALKKMNITNDISDPEGGHYGRDVNSGELNGYLEEEAFIEFNKQRGMLPIEKLLDLMKKAQDLYSSNGITTVQEGMVNRQLFQLLKLAASKKIFKLDLIGYIDLLKDRDLLIDNIENKDYHNHFRIGGYKIFLDGSPQGRTAWMIKPYLNSQGYCGYPQFSDDQLYQLIAQAIEDHQQLLAHCNGDRACQQYISQFKRYLNNYQGAKTYDPVMIHAQLVTKEQLVKMKKIQMIPSFFIAHTFYWGDVHIENLGYQRASQISPAKTAFNQGLKVTFHNDSPVISCNLMKTIWCAVNRKTKSGIDLGKEETVTVYQALQAITINGAYMYHEENIKGSLVAGKKADLVILNQNPLKIEPLNLDKIRVVETIKDGQTVYKSEKNLTGE</sequence>
<dbReference type="Gene3D" id="2.30.40.10">
    <property type="entry name" value="Urease, subunit C, domain 1"/>
    <property type="match status" value="1"/>
</dbReference>
<evidence type="ECO:0000313" key="2">
    <source>
        <dbReference type="EMBL" id="HIX81500.1"/>
    </source>
</evidence>
<accession>A0A9D1XP49</accession>
<dbReference type="PANTHER" id="PTHR22642:SF2">
    <property type="entry name" value="PROTEIN LONG AFTER FAR-RED 3"/>
    <property type="match status" value="1"/>
</dbReference>
<evidence type="ECO:0000259" key="1">
    <source>
        <dbReference type="Pfam" id="PF07969"/>
    </source>
</evidence>
<protein>
    <submittedName>
        <fullName evidence="2">Amidohydrolase</fullName>
    </submittedName>
</protein>
<organism evidence="2 3">
    <name type="scientific">Candidatus Erysipelatoclostridium merdavium</name>
    <dbReference type="NCBI Taxonomy" id="2838566"/>
    <lineage>
        <taxon>Bacteria</taxon>
        <taxon>Bacillati</taxon>
        <taxon>Bacillota</taxon>
        <taxon>Erysipelotrichia</taxon>
        <taxon>Erysipelotrichales</taxon>
        <taxon>Erysipelotrichales incertae sedis</taxon>
    </lineage>
</organism>
<comment type="caution">
    <text evidence="2">The sequence shown here is derived from an EMBL/GenBank/DDBJ whole genome shotgun (WGS) entry which is preliminary data.</text>
</comment>
<evidence type="ECO:0000313" key="3">
    <source>
        <dbReference type="Proteomes" id="UP000886724"/>
    </source>
</evidence>
<dbReference type="SUPFAM" id="SSF51556">
    <property type="entry name" value="Metallo-dependent hydrolases"/>
    <property type="match status" value="1"/>
</dbReference>
<dbReference type="Gene3D" id="3.20.20.140">
    <property type="entry name" value="Metal-dependent hydrolases"/>
    <property type="match status" value="1"/>
</dbReference>
<dbReference type="InterPro" id="IPR033932">
    <property type="entry name" value="YtcJ-like"/>
</dbReference>
<dbReference type="InterPro" id="IPR011059">
    <property type="entry name" value="Metal-dep_hydrolase_composite"/>
</dbReference>
<gene>
    <name evidence="2" type="ORF">H9980_05955</name>
</gene>
<reference evidence="2" key="2">
    <citation type="submission" date="2021-04" db="EMBL/GenBank/DDBJ databases">
        <authorList>
            <person name="Gilroy R."/>
        </authorList>
    </citation>
    <scope>NUCLEOTIDE SEQUENCE</scope>
    <source>
        <strain evidence="2">ChiGjej1B1-14440</strain>
    </source>
</reference>
<dbReference type="InterPro" id="IPR013108">
    <property type="entry name" value="Amidohydro_3"/>
</dbReference>
<dbReference type="Pfam" id="PF07969">
    <property type="entry name" value="Amidohydro_3"/>
    <property type="match status" value="1"/>
</dbReference>
<dbReference type="InterPro" id="IPR032466">
    <property type="entry name" value="Metal_Hydrolase"/>
</dbReference>
<proteinExistence type="predicted"/>
<dbReference type="AlphaFoldDB" id="A0A9D1XP49"/>
<reference evidence="2" key="1">
    <citation type="journal article" date="2021" name="PeerJ">
        <title>Extensive microbial diversity within the chicken gut microbiome revealed by metagenomics and culture.</title>
        <authorList>
            <person name="Gilroy R."/>
            <person name="Ravi A."/>
            <person name="Getino M."/>
            <person name="Pursley I."/>
            <person name="Horton D.L."/>
            <person name="Alikhan N.F."/>
            <person name="Baker D."/>
            <person name="Gharbi K."/>
            <person name="Hall N."/>
            <person name="Watson M."/>
            <person name="Adriaenssens E.M."/>
            <person name="Foster-Nyarko E."/>
            <person name="Jarju S."/>
            <person name="Secka A."/>
            <person name="Antonio M."/>
            <person name="Oren A."/>
            <person name="Chaudhuri R.R."/>
            <person name="La Ragione R."/>
            <person name="Hildebrand F."/>
            <person name="Pallen M.J."/>
        </authorList>
    </citation>
    <scope>NUCLEOTIDE SEQUENCE</scope>
    <source>
        <strain evidence="2">ChiGjej1B1-14440</strain>
    </source>
</reference>
<dbReference type="PANTHER" id="PTHR22642">
    <property type="entry name" value="IMIDAZOLONEPROPIONASE"/>
    <property type="match status" value="1"/>
</dbReference>
<dbReference type="Gene3D" id="3.10.310.70">
    <property type="match status" value="1"/>
</dbReference>
<feature type="domain" description="Amidohydrolase 3" evidence="1">
    <location>
        <begin position="48"/>
        <end position="527"/>
    </location>
</feature>
<name>A0A9D1XP49_9FIRM</name>